<dbReference type="STRING" id="77586.A0A0D9XYF7"/>
<dbReference type="EnsemblPlants" id="LPERR12G07280.1">
    <property type="protein sequence ID" value="LPERR12G07280.1"/>
    <property type="gene ID" value="LPERR12G07280"/>
</dbReference>
<reference evidence="1" key="3">
    <citation type="submission" date="2015-04" db="UniProtKB">
        <authorList>
            <consortium name="EnsemblPlants"/>
        </authorList>
    </citation>
    <scope>IDENTIFICATION</scope>
</reference>
<dbReference type="HOGENOM" id="CLU_2200716_0_0_1"/>
<sequence>MATPAPLTKTKNAEVNVHKVEVEPEVTFQELCAKMISMLNNMLVTCCDIKVDSTTSMDLSGVVPTFNANTKSVPIASEVSNETSSTNWVDTSKLCMRTPAKCLTKGYE</sequence>
<accession>A0A0D9XYF7</accession>
<protein>
    <submittedName>
        <fullName evidence="1">Uncharacterized protein</fullName>
    </submittedName>
</protein>
<dbReference type="AlphaFoldDB" id="A0A0D9XYF7"/>
<reference evidence="2" key="2">
    <citation type="submission" date="2013-12" db="EMBL/GenBank/DDBJ databases">
        <authorList>
            <person name="Yu Y."/>
            <person name="Lee S."/>
            <person name="de Baynast K."/>
            <person name="Wissotski M."/>
            <person name="Liu L."/>
            <person name="Talag J."/>
            <person name="Goicoechea J."/>
            <person name="Angelova A."/>
            <person name="Jetty R."/>
            <person name="Kudrna D."/>
            <person name="Golser W."/>
            <person name="Rivera L."/>
            <person name="Zhang J."/>
            <person name="Wing R."/>
        </authorList>
    </citation>
    <scope>NUCLEOTIDE SEQUENCE</scope>
</reference>
<name>A0A0D9XYF7_9ORYZ</name>
<dbReference type="Proteomes" id="UP000032180">
    <property type="component" value="Chromosome 12"/>
</dbReference>
<dbReference type="Gramene" id="LPERR12G07280.1">
    <property type="protein sequence ID" value="LPERR12G07280.1"/>
    <property type="gene ID" value="LPERR12G07280"/>
</dbReference>
<keyword evidence="2" id="KW-1185">Reference proteome</keyword>
<organism evidence="1 2">
    <name type="scientific">Leersia perrieri</name>
    <dbReference type="NCBI Taxonomy" id="77586"/>
    <lineage>
        <taxon>Eukaryota</taxon>
        <taxon>Viridiplantae</taxon>
        <taxon>Streptophyta</taxon>
        <taxon>Embryophyta</taxon>
        <taxon>Tracheophyta</taxon>
        <taxon>Spermatophyta</taxon>
        <taxon>Magnoliopsida</taxon>
        <taxon>Liliopsida</taxon>
        <taxon>Poales</taxon>
        <taxon>Poaceae</taxon>
        <taxon>BOP clade</taxon>
        <taxon>Oryzoideae</taxon>
        <taxon>Oryzeae</taxon>
        <taxon>Oryzinae</taxon>
        <taxon>Leersia</taxon>
    </lineage>
</organism>
<evidence type="ECO:0000313" key="2">
    <source>
        <dbReference type="Proteomes" id="UP000032180"/>
    </source>
</evidence>
<reference evidence="1 2" key="1">
    <citation type="submission" date="2012-08" db="EMBL/GenBank/DDBJ databases">
        <title>Oryza genome evolution.</title>
        <authorList>
            <person name="Wing R.A."/>
        </authorList>
    </citation>
    <scope>NUCLEOTIDE SEQUENCE</scope>
</reference>
<proteinExistence type="predicted"/>
<evidence type="ECO:0000313" key="1">
    <source>
        <dbReference type="EnsemblPlants" id="LPERR12G07280.1"/>
    </source>
</evidence>